<protein>
    <recommendedName>
        <fullName evidence="1">ABM domain-containing protein</fullName>
    </recommendedName>
</protein>
<dbReference type="SUPFAM" id="SSF54909">
    <property type="entry name" value="Dimeric alpha+beta barrel"/>
    <property type="match status" value="1"/>
</dbReference>
<dbReference type="PROSITE" id="PS51725">
    <property type="entry name" value="ABM"/>
    <property type="match status" value="1"/>
</dbReference>
<dbReference type="GO" id="GO:0003824">
    <property type="term" value="F:catalytic activity"/>
    <property type="evidence" value="ECO:0007669"/>
    <property type="project" value="TreeGrafter"/>
</dbReference>
<dbReference type="OrthoDB" id="10011777at2759"/>
<evidence type="ECO:0000313" key="2">
    <source>
        <dbReference type="EMBL" id="KZS87424.1"/>
    </source>
</evidence>
<dbReference type="InterPro" id="IPR007138">
    <property type="entry name" value="ABM_dom"/>
</dbReference>
<evidence type="ECO:0000259" key="1">
    <source>
        <dbReference type="PROSITE" id="PS51725"/>
    </source>
</evidence>
<dbReference type="InterPro" id="IPR011008">
    <property type="entry name" value="Dimeric_a/b-barrel"/>
</dbReference>
<dbReference type="PANTHER" id="PTHR33336">
    <property type="entry name" value="QUINOL MONOOXYGENASE YGIN-RELATED"/>
    <property type="match status" value="1"/>
</dbReference>
<dbReference type="PANTHER" id="PTHR33336:SF15">
    <property type="entry name" value="ABM DOMAIN-CONTAINING PROTEIN"/>
    <property type="match status" value="1"/>
</dbReference>
<accession>A0A164N7D8</accession>
<proteinExistence type="predicted"/>
<evidence type="ECO:0000313" key="3">
    <source>
        <dbReference type="Proteomes" id="UP000076722"/>
    </source>
</evidence>
<dbReference type="InterPro" id="IPR050744">
    <property type="entry name" value="AI-2_Isomerase_LsrG"/>
</dbReference>
<organism evidence="2 3">
    <name type="scientific">Sistotremastrum niveocremeum HHB9708</name>
    <dbReference type="NCBI Taxonomy" id="1314777"/>
    <lineage>
        <taxon>Eukaryota</taxon>
        <taxon>Fungi</taxon>
        <taxon>Dikarya</taxon>
        <taxon>Basidiomycota</taxon>
        <taxon>Agaricomycotina</taxon>
        <taxon>Agaricomycetes</taxon>
        <taxon>Sistotremastrales</taxon>
        <taxon>Sistotremastraceae</taxon>
        <taxon>Sertulicium</taxon>
        <taxon>Sertulicium niveocremeum</taxon>
    </lineage>
</organism>
<reference evidence="2 3" key="1">
    <citation type="journal article" date="2016" name="Mol. Biol. Evol.">
        <title>Comparative Genomics of Early-Diverging Mushroom-Forming Fungi Provides Insights into the Origins of Lignocellulose Decay Capabilities.</title>
        <authorList>
            <person name="Nagy L.G."/>
            <person name="Riley R."/>
            <person name="Tritt A."/>
            <person name="Adam C."/>
            <person name="Daum C."/>
            <person name="Floudas D."/>
            <person name="Sun H."/>
            <person name="Yadav J.S."/>
            <person name="Pangilinan J."/>
            <person name="Larsson K.H."/>
            <person name="Matsuura K."/>
            <person name="Barry K."/>
            <person name="Labutti K."/>
            <person name="Kuo R."/>
            <person name="Ohm R.A."/>
            <person name="Bhattacharya S.S."/>
            <person name="Shirouzu T."/>
            <person name="Yoshinaga Y."/>
            <person name="Martin F.M."/>
            <person name="Grigoriev I.V."/>
            <person name="Hibbett D.S."/>
        </authorList>
    </citation>
    <scope>NUCLEOTIDE SEQUENCE [LARGE SCALE GENOMIC DNA]</scope>
    <source>
        <strain evidence="2 3">HHB9708</strain>
    </source>
</reference>
<sequence>MSSSPQNIKSGPIILVATLNAAPGKESEIAKHLKIISKASNSDKEPGCLTYRTVQYETKFVVFEEYADQAAVDQHLTSEEFLAFKADLPTILSGDPNLSFYSEFK</sequence>
<dbReference type="Gene3D" id="3.30.70.100">
    <property type="match status" value="1"/>
</dbReference>
<gene>
    <name evidence="2" type="ORF">SISNIDRAFT_446856</name>
</gene>
<name>A0A164N7D8_9AGAM</name>
<dbReference type="AlphaFoldDB" id="A0A164N7D8"/>
<keyword evidence="3" id="KW-1185">Reference proteome</keyword>
<dbReference type="Pfam" id="PF03992">
    <property type="entry name" value="ABM"/>
    <property type="match status" value="1"/>
</dbReference>
<feature type="domain" description="ABM" evidence="1">
    <location>
        <begin position="13"/>
        <end position="104"/>
    </location>
</feature>
<dbReference type="Proteomes" id="UP000076722">
    <property type="component" value="Unassembled WGS sequence"/>
</dbReference>
<dbReference type="EMBL" id="KV419450">
    <property type="protein sequence ID" value="KZS87424.1"/>
    <property type="molecule type" value="Genomic_DNA"/>
</dbReference>